<dbReference type="HOGENOM" id="CLU_2861088_0_0_9"/>
<gene>
    <name evidence="1" type="ORF">HMPREF0373_01627</name>
</gene>
<comment type="caution">
    <text evidence="1">The sequence shown here is derived from an EMBL/GenBank/DDBJ whole genome shotgun (WGS) entry which is preliminary data.</text>
</comment>
<dbReference type="Proteomes" id="UP000016608">
    <property type="component" value="Unassembled WGS sequence"/>
</dbReference>
<sequence>MGNDLEKKKKCQSSDHSEINIQIKNGNQKTGRFWFLFFWEKYAKTFLNVVRDEKSHRFSDTGRA</sequence>
<reference evidence="1 2" key="1">
    <citation type="submission" date="2013-06" db="EMBL/GenBank/DDBJ databases">
        <authorList>
            <person name="Weinstock G."/>
            <person name="Sodergren E."/>
            <person name="Lobos E.A."/>
            <person name="Fulton L."/>
            <person name="Fulton R."/>
            <person name="Courtney L."/>
            <person name="Fronick C."/>
            <person name="O'Laughlin M."/>
            <person name="Godfrey J."/>
            <person name="Wilson R.M."/>
            <person name="Miner T."/>
            <person name="Farmer C."/>
            <person name="Delehaunty K."/>
            <person name="Cordes M."/>
            <person name="Minx P."/>
            <person name="Tomlinson C."/>
            <person name="Chen J."/>
            <person name="Wollam A."/>
            <person name="Pepin K.H."/>
            <person name="Bhonagiri V."/>
            <person name="Zhang X."/>
            <person name="Warren W."/>
            <person name="Mitreva M."/>
            <person name="Mardis E.R."/>
            <person name="Wilson R.K."/>
        </authorList>
    </citation>
    <scope>NUCLEOTIDE SEQUENCE [LARGE SCALE GENOMIC DNA]</scope>
    <source>
        <strain evidence="1 2">ATCC 29099</strain>
    </source>
</reference>
<dbReference type="PATRIC" id="fig|1256908.3.peg.1509"/>
<name>U2R7T8_EUBRA</name>
<dbReference type="AlphaFoldDB" id="U2R7T8"/>
<keyword evidence="2" id="KW-1185">Reference proteome</keyword>
<evidence type="ECO:0000313" key="1">
    <source>
        <dbReference type="EMBL" id="ERK46767.1"/>
    </source>
</evidence>
<accession>U2R7T8</accession>
<protein>
    <submittedName>
        <fullName evidence="1">Uncharacterized protein</fullName>
    </submittedName>
</protein>
<evidence type="ECO:0000313" key="2">
    <source>
        <dbReference type="Proteomes" id="UP000016608"/>
    </source>
</evidence>
<organism evidence="1 2">
    <name type="scientific">Eubacterium ramulus ATCC 29099</name>
    <dbReference type="NCBI Taxonomy" id="1256908"/>
    <lineage>
        <taxon>Bacteria</taxon>
        <taxon>Bacillati</taxon>
        <taxon>Bacillota</taxon>
        <taxon>Clostridia</taxon>
        <taxon>Eubacteriales</taxon>
        <taxon>Eubacteriaceae</taxon>
        <taxon>Eubacterium</taxon>
    </lineage>
</organism>
<proteinExistence type="predicted"/>
<dbReference type="EMBL" id="AWVJ01000099">
    <property type="protein sequence ID" value="ERK46767.1"/>
    <property type="molecule type" value="Genomic_DNA"/>
</dbReference>